<organism evidence="1 2">
    <name type="scientific">Tannerella sp. oral taxon BU063 isolate Cell 5</name>
    <dbReference type="NCBI Taxonomy" id="1410950"/>
    <lineage>
        <taxon>Bacteria</taxon>
        <taxon>Pseudomonadati</taxon>
        <taxon>Bacteroidota</taxon>
        <taxon>Bacteroidia</taxon>
        <taxon>Bacteroidales</taxon>
        <taxon>Tannerellaceae</taxon>
        <taxon>Tannerella</taxon>
    </lineage>
</organism>
<sequence length="105" mass="12547">MGIRFDKEYLQELYEVGKTADKKHRFQPDIIKRYQLRIKTLEKASGPEDLYPIHSLHYEKLKGDKEGLESIRVNDQYRIEFKIENVVSEMVITICNIMELSNHYK</sequence>
<dbReference type="Gene3D" id="3.30.2310.20">
    <property type="entry name" value="RelE-like"/>
    <property type="match status" value="1"/>
</dbReference>
<dbReference type="PATRIC" id="fig|1410950.3.peg.161"/>
<dbReference type="InterPro" id="IPR007711">
    <property type="entry name" value="HigB-1"/>
</dbReference>
<proteinExistence type="predicted"/>
<dbReference type="Proteomes" id="UP000018872">
    <property type="component" value="Unassembled WGS sequence"/>
</dbReference>
<dbReference type="SUPFAM" id="SSF143011">
    <property type="entry name" value="RelE-like"/>
    <property type="match status" value="1"/>
</dbReference>
<protein>
    <submittedName>
        <fullName evidence="1">Plasmid maintenance system killer protein</fullName>
    </submittedName>
</protein>
<dbReference type="EMBL" id="AYYC01000466">
    <property type="protein sequence ID" value="ETK05588.1"/>
    <property type="molecule type" value="Genomic_DNA"/>
</dbReference>
<name>W2CEY8_9BACT</name>
<dbReference type="InterPro" id="IPR035093">
    <property type="entry name" value="RelE/ParE_toxin_dom_sf"/>
</dbReference>
<accession>W2CEY8</accession>
<reference evidence="1 2" key="1">
    <citation type="submission" date="2013-11" db="EMBL/GenBank/DDBJ databases">
        <title>Single cell genomics of uncultured Tannerella BU063 (oral taxon 286).</title>
        <authorList>
            <person name="Beall C.J."/>
            <person name="Campbell A.G."/>
            <person name="Griffen A.L."/>
            <person name="Podar M."/>
            <person name="Leys E.J."/>
        </authorList>
    </citation>
    <scope>NUCLEOTIDE SEQUENCE [LARGE SCALE GENOMIC DNA]</scope>
    <source>
        <strain evidence="1">Cell 5</strain>
    </source>
</reference>
<evidence type="ECO:0000313" key="1">
    <source>
        <dbReference type="EMBL" id="ETK05588.1"/>
    </source>
</evidence>
<dbReference type="Pfam" id="PF05015">
    <property type="entry name" value="HigB-like_toxin"/>
    <property type="match status" value="1"/>
</dbReference>
<dbReference type="PANTHER" id="PTHR40266:SF2">
    <property type="entry name" value="TOXIN HIGB-1"/>
    <property type="match status" value="1"/>
</dbReference>
<dbReference type="PANTHER" id="PTHR40266">
    <property type="entry name" value="TOXIN HIGB-1"/>
    <property type="match status" value="1"/>
</dbReference>
<dbReference type="AlphaFoldDB" id="W2CEY8"/>
<evidence type="ECO:0000313" key="2">
    <source>
        <dbReference type="Proteomes" id="UP000018872"/>
    </source>
</evidence>
<comment type="caution">
    <text evidence="1">The sequence shown here is derived from an EMBL/GenBank/DDBJ whole genome shotgun (WGS) entry which is preliminary data.</text>
</comment>
<gene>
    <name evidence="1" type="ORF">T229_02460</name>
</gene>